<proteinExistence type="predicted"/>
<protein>
    <recommendedName>
        <fullName evidence="3">WXG100 family type VII secretion target</fullName>
    </recommendedName>
</protein>
<evidence type="ECO:0000313" key="1">
    <source>
        <dbReference type="EMBL" id="RSI21985.1"/>
    </source>
</evidence>
<evidence type="ECO:0008006" key="3">
    <source>
        <dbReference type="Google" id="ProtNLM"/>
    </source>
</evidence>
<dbReference type="Proteomes" id="UP000280549">
    <property type="component" value="Unassembled WGS sequence"/>
</dbReference>
<dbReference type="EMBL" id="RJMR01000018">
    <property type="protein sequence ID" value="RSI21985.1"/>
    <property type="molecule type" value="Genomic_DNA"/>
</dbReference>
<accession>A0ABD7JPE0</accession>
<dbReference type="RefSeq" id="WP_002905593.1">
    <property type="nucleotide sequence ID" value="NZ_CP071416.1"/>
</dbReference>
<comment type="caution">
    <text evidence="1">The sequence shown here is derived from an EMBL/GenBank/DDBJ whole genome shotgun (WGS) entry which is preliminary data.</text>
</comment>
<evidence type="ECO:0000313" key="2">
    <source>
        <dbReference type="Proteomes" id="UP000280549"/>
    </source>
</evidence>
<gene>
    <name evidence="1" type="ORF">D8881_11625</name>
</gene>
<organism evidence="1 2">
    <name type="scientific">Streptococcus sanguinis</name>
    <dbReference type="NCBI Taxonomy" id="1305"/>
    <lineage>
        <taxon>Bacteria</taxon>
        <taxon>Bacillati</taxon>
        <taxon>Bacillota</taxon>
        <taxon>Bacilli</taxon>
        <taxon>Lactobacillales</taxon>
        <taxon>Streptococcaceae</taxon>
        <taxon>Streptococcus</taxon>
    </lineage>
</organism>
<dbReference type="AlphaFoldDB" id="A0ABD7JPE0"/>
<name>A0ABD7JPE0_STRSA</name>
<reference evidence="1 2" key="1">
    <citation type="submission" date="2018-11" db="EMBL/GenBank/DDBJ databases">
        <title>Species Designations Belie Phenotypic and Genotypic Heterogeneity in Oral Streptococci.</title>
        <authorList>
            <person name="Velsko I."/>
        </authorList>
    </citation>
    <scope>NUCLEOTIDE SEQUENCE [LARGE SCALE GENOMIC DNA]</scope>
    <source>
        <strain evidence="1 2">BCC20</strain>
    </source>
</reference>
<sequence>MNKIKIDHSQISSIQARINQDLAHYFIATADSWVEDSSTKYINGACEAIQESTKGLASGIYNFNNYLNSISEHFKDKDTKLAGEIEGVTFKAVPSAKQQAAQKKKKAKTSTTYKILP</sequence>